<evidence type="ECO:0000256" key="6">
    <source>
        <dbReference type="ARBA" id="ARBA00023136"/>
    </source>
</evidence>
<dbReference type="InterPro" id="IPR050586">
    <property type="entry name" value="CPA3_Na-H_Antiporter_D"/>
</dbReference>
<keyword evidence="5 8" id="KW-1133">Transmembrane helix</keyword>
<accession>A0A6B1G229</accession>
<feature type="domain" description="NADH:quinone oxidoreductase/Mrp antiporter transmembrane" evidence="9">
    <location>
        <begin position="135"/>
        <end position="433"/>
    </location>
</feature>
<feature type="transmembrane region" description="Helical" evidence="8">
    <location>
        <begin position="141"/>
        <end position="160"/>
    </location>
</feature>
<sequence length="556" mass="59495">MAVSANLLAVPVAAPLLAAAFILLFARWGGRRRIRQQIALTSLALCLNLAAAAILFQATAGRGERFVLQLGDWSAPFGITFYGDGLSATLLLLTAIVALAVYPFAVATIDYHRARMGFHPLYLFLLMGVNGAFLSGDLFNLYVFFEVLLMASFVLLTIGAQPAQTNSGIRYVVLNLLASTIFLVAAGVAYGTLGTLNMAQIAERLPVASPAVQTVFAGLLLVSFGSKAPSLPLFFWLPSSYHTPPPAVTALFGGLLTKVGIYTLFRSFTLFFPELLVSWQPVLLTISGATMLVGALGALAQPGIRRVLSFHIISHVGFMLMGLAVAQSGNRLAVGFGLGAAVIYLCHHMIIKTALIMAGGAVELHMGSDRLVSIGGLVTRQPLLAFLFFMSAISLAGVPPFSGFVSKLSLLQITLDTRHWVVSGVSLFASLLTMINMMRLWRESFWGEYNRPSRVPVRILQSRIRQRLMLTPVAVLVLLSLALGIWGGPAITLSMRVAQQALDRQAYIEAVSPSSRISTADADLHLISSGTYLLVSPVAKSGTAAHAPPISRGSVR</sequence>
<dbReference type="EMBL" id="VYDA01000631">
    <property type="protein sequence ID" value="MYH63533.1"/>
    <property type="molecule type" value="Genomic_DNA"/>
</dbReference>
<dbReference type="PANTHER" id="PTHR42703">
    <property type="entry name" value="NADH DEHYDROGENASE"/>
    <property type="match status" value="1"/>
</dbReference>
<comment type="subcellular location">
    <subcellularLocation>
        <location evidence="1">Cell membrane</location>
        <topology evidence="1">Multi-pass membrane protein</topology>
    </subcellularLocation>
    <subcellularLocation>
        <location evidence="7">Membrane</location>
        <topology evidence="7">Multi-pass membrane protein</topology>
    </subcellularLocation>
</comment>
<feature type="transmembrane region" description="Helical" evidence="8">
    <location>
        <begin position="6"/>
        <end position="26"/>
    </location>
</feature>
<evidence type="ECO:0000259" key="9">
    <source>
        <dbReference type="Pfam" id="PF00361"/>
    </source>
</evidence>
<proteinExistence type="inferred from homology"/>
<gene>
    <name evidence="10" type="ORF">F4148_17885</name>
</gene>
<dbReference type="Pfam" id="PF00361">
    <property type="entry name" value="Proton_antipo_M"/>
    <property type="match status" value="1"/>
</dbReference>
<feature type="transmembrane region" description="Helical" evidence="8">
    <location>
        <begin position="79"/>
        <end position="105"/>
    </location>
</feature>
<dbReference type="PANTHER" id="PTHR42703:SF1">
    <property type="entry name" value="NA(+)_H(+) ANTIPORTER SUBUNIT D1"/>
    <property type="match status" value="1"/>
</dbReference>
<feature type="transmembrane region" description="Helical" evidence="8">
    <location>
        <begin position="383"/>
        <end position="401"/>
    </location>
</feature>
<reference evidence="10" key="1">
    <citation type="submission" date="2019-09" db="EMBL/GenBank/DDBJ databases">
        <title>Characterisation of the sponge microbiome using genome-centric metagenomics.</title>
        <authorList>
            <person name="Engelberts J.P."/>
            <person name="Robbins S.J."/>
            <person name="De Goeij J.M."/>
            <person name="Aranda M."/>
            <person name="Bell S.C."/>
            <person name="Webster N.S."/>
        </authorList>
    </citation>
    <scope>NUCLEOTIDE SEQUENCE</scope>
    <source>
        <strain evidence="10">SB0675_bin_29</strain>
    </source>
</reference>
<dbReference type="AlphaFoldDB" id="A0A6B1G229"/>
<comment type="caution">
    <text evidence="10">The sequence shown here is derived from an EMBL/GenBank/DDBJ whole genome shotgun (WGS) entry which is preliminary data.</text>
</comment>
<feature type="transmembrane region" description="Helical" evidence="8">
    <location>
        <begin position="421"/>
        <end position="441"/>
    </location>
</feature>
<evidence type="ECO:0000256" key="1">
    <source>
        <dbReference type="ARBA" id="ARBA00004651"/>
    </source>
</evidence>
<dbReference type="PRINTS" id="PR01434">
    <property type="entry name" value="NADHDHGNASE5"/>
</dbReference>
<keyword evidence="3" id="KW-1003">Cell membrane</keyword>
<name>A0A6B1G229_9CHLR</name>
<feature type="transmembrane region" description="Helical" evidence="8">
    <location>
        <begin position="38"/>
        <end position="59"/>
    </location>
</feature>
<protein>
    <recommendedName>
        <fullName evidence="9">NADH:quinone oxidoreductase/Mrp antiporter transmembrane domain-containing protein</fullName>
    </recommendedName>
</protein>
<keyword evidence="6 8" id="KW-0472">Membrane</keyword>
<organism evidence="10">
    <name type="scientific">Caldilineaceae bacterium SB0675_bin_29</name>
    <dbReference type="NCBI Taxonomy" id="2605266"/>
    <lineage>
        <taxon>Bacteria</taxon>
        <taxon>Bacillati</taxon>
        <taxon>Chloroflexota</taxon>
        <taxon>Caldilineae</taxon>
        <taxon>Caldilineales</taxon>
        <taxon>Caldilineaceae</taxon>
    </lineage>
</organism>
<feature type="transmembrane region" description="Helical" evidence="8">
    <location>
        <begin position="247"/>
        <end position="265"/>
    </location>
</feature>
<evidence type="ECO:0000256" key="4">
    <source>
        <dbReference type="ARBA" id="ARBA00022692"/>
    </source>
</evidence>
<evidence type="ECO:0000313" key="10">
    <source>
        <dbReference type="EMBL" id="MYH63533.1"/>
    </source>
</evidence>
<dbReference type="InterPro" id="IPR001750">
    <property type="entry name" value="ND/Mrp_TM"/>
</dbReference>
<feature type="transmembrane region" description="Helical" evidence="8">
    <location>
        <begin position="468"/>
        <end position="487"/>
    </location>
</feature>
<feature type="transmembrane region" description="Helical" evidence="8">
    <location>
        <begin position="332"/>
        <end position="362"/>
    </location>
</feature>
<comment type="similarity">
    <text evidence="2">Belongs to the CPA3 antiporters (TC 2.A.63) subunit D family.</text>
</comment>
<feature type="transmembrane region" description="Helical" evidence="8">
    <location>
        <begin position="172"/>
        <end position="191"/>
    </location>
</feature>
<feature type="transmembrane region" description="Helical" evidence="8">
    <location>
        <begin position="211"/>
        <end position="235"/>
    </location>
</feature>
<keyword evidence="4 7" id="KW-0812">Transmembrane</keyword>
<feature type="transmembrane region" description="Helical" evidence="8">
    <location>
        <begin position="277"/>
        <end position="300"/>
    </location>
</feature>
<feature type="transmembrane region" description="Helical" evidence="8">
    <location>
        <begin position="307"/>
        <end position="326"/>
    </location>
</feature>
<feature type="transmembrane region" description="Helical" evidence="8">
    <location>
        <begin position="117"/>
        <end position="135"/>
    </location>
</feature>
<evidence type="ECO:0000256" key="2">
    <source>
        <dbReference type="ARBA" id="ARBA00005346"/>
    </source>
</evidence>
<evidence type="ECO:0000256" key="8">
    <source>
        <dbReference type="SAM" id="Phobius"/>
    </source>
</evidence>
<evidence type="ECO:0000256" key="5">
    <source>
        <dbReference type="ARBA" id="ARBA00022989"/>
    </source>
</evidence>
<evidence type="ECO:0000256" key="3">
    <source>
        <dbReference type="ARBA" id="ARBA00022475"/>
    </source>
</evidence>
<dbReference type="GO" id="GO:0005886">
    <property type="term" value="C:plasma membrane"/>
    <property type="evidence" value="ECO:0007669"/>
    <property type="project" value="UniProtKB-SubCell"/>
</dbReference>
<evidence type="ECO:0000256" key="7">
    <source>
        <dbReference type="RuleBase" id="RU000320"/>
    </source>
</evidence>